<name>A0A095Y5X9_9CORY</name>
<protein>
    <submittedName>
        <fullName evidence="3">Uncharacterized protein</fullName>
    </submittedName>
</protein>
<feature type="transmembrane region" description="Helical" evidence="2">
    <location>
        <begin position="585"/>
        <end position="606"/>
    </location>
</feature>
<dbReference type="eggNOG" id="ENOG5031Q91">
    <property type="taxonomic scope" value="Bacteria"/>
</dbReference>
<keyword evidence="2" id="KW-0812">Transmembrane</keyword>
<feature type="compositionally biased region" description="Basic and acidic residues" evidence="1">
    <location>
        <begin position="893"/>
        <end position="904"/>
    </location>
</feature>
<feature type="transmembrane region" description="Helical" evidence="2">
    <location>
        <begin position="548"/>
        <end position="565"/>
    </location>
</feature>
<reference evidence="3 4" key="1">
    <citation type="submission" date="2014-07" db="EMBL/GenBank/DDBJ databases">
        <authorList>
            <person name="McCorrison J."/>
            <person name="Sanka R."/>
            <person name="Torralba M."/>
            <person name="Gillis M."/>
            <person name="Haft D.H."/>
            <person name="Methe B."/>
            <person name="Sutton G."/>
            <person name="Nelson K.E."/>
        </authorList>
    </citation>
    <scope>NUCLEOTIDE SEQUENCE [LARGE SCALE GENOMIC DNA]</scope>
    <source>
        <strain evidence="3 4">DNF00450</strain>
    </source>
</reference>
<dbReference type="Proteomes" id="UP000029548">
    <property type="component" value="Unassembled WGS sequence"/>
</dbReference>
<feature type="region of interest" description="Disordered" evidence="1">
    <location>
        <begin position="880"/>
        <end position="913"/>
    </location>
</feature>
<evidence type="ECO:0000313" key="4">
    <source>
        <dbReference type="Proteomes" id="UP000029548"/>
    </source>
</evidence>
<sequence>MRDLIIFLGHGAGPNAIRSNLVDLASLGLVTRFHWIDTASSGNEIEVIEHDEADGVSIGMQRISDALRVDGGRRVLLVALDEPDDGGSTIDVDAVMRWTNAVDGILSSSSERVHLVLPRLPLPRTAPARLVGWTTLVLAPEDSDSPSDAKDPQHRADGPDALARYAAPAVAGLTGLWAGSTATPVLDGPRGAMASGEGGVVRLTRVYHRRIDTTEMEAGIRRRTLDVTERVPQPVREGNRRVIIADNDAEITGKMTAGFSRASEPFLLNKMQPYQNATASQVGAWETLKRFFSFFFKAVIGTPGDWLAAGSATVQRGFARMVQNTLYGQDSAIEVVCGRHSGARRGGSIDEVSAASSHLRERLDRADAQIRIGEPPTLTQMWRAYANTCLTLVDGGEREQDLLAAPRDHYGNGVVVERPGLAVPDAADRFDGEHPTLRSMLGDSLGATTIAPFDPHGAAAYANALDYVANKTTDRSVLNLQARFDEWRRRHSTSFAWRIGDMLSGFLEEARSRAAACGEQLRGFQEELEALGADDGEASRRLARRLRILMAVWAVLSLCVGYLVFAHYEPRVRIPVLEPSLAWNWGLLAFLLVTVVILGIQMLVFAKAQRGIFDRITRRALLAENERIAAENLAMAIGDVEKCARSYSQHQSWSAILGRALSSPFGSAIGADAPLRIPHAGLPRSTVIAEAVIDDRRAQEAVQRLRDRVFPPSWAQDSLNSLIAAARVEVQASGVMIPDDYELYGAMGRGSNSPLDRIARVAVDAELDRSHEADEAWAEALERLSSSGGADDLVRTLRMWEDGREREIPGDRLFDGLDAGSSIGFSGSAMTAMGHNQGGTEIDAEVSSVHREPSSANDGVKTLSKSVTVVQYGRTAQGDWITSGEAPATSKAPEGDRGPGEHRLPSIFGNDFV</sequence>
<dbReference type="AlphaFoldDB" id="A0A095Y5X9"/>
<dbReference type="EMBL" id="JRNE01000040">
    <property type="protein sequence ID" value="KGF17446.1"/>
    <property type="molecule type" value="Genomic_DNA"/>
</dbReference>
<keyword evidence="2" id="KW-0472">Membrane</keyword>
<evidence type="ECO:0000313" key="3">
    <source>
        <dbReference type="EMBL" id="KGF17446.1"/>
    </source>
</evidence>
<comment type="caution">
    <text evidence="3">The sequence shown here is derived from an EMBL/GenBank/DDBJ whole genome shotgun (WGS) entry which is preliminary data.</text>
</comment>
<gene>
    <name evidence="3" type="ORF">HMPREF1650_04665</name>
</gene>
<evidence type="ECO:0000256" key="2">
    <source>
        <dbReference type="SAM" id="Phobius"/>
    </source>
</evidence>
<dbReference type="RefSeq" id="WP_035121363.1">
    <property type="nucleotide sequence ID" value="NZ_JRNE01000040.1"/>
</dbReference>
<organism evidence="3 4">
    <name type="scientific">Corynebacterium freneyi DNF00450</name>
    <dbReference type="NCBI Taxonomy" id="1287475"/>
    <lineage>
        <taxon>Bacteria</taxon>
        <taxon>Bacillati</taxon>
        <taxon>Actinomycetota</taxon>
        <taxon>Actinomycetes</taxon>
        <taxon>Mycobacteriales</taxon>
        <taxon>Corynebacteriaceae</taxon>
        <taxon>Corynebacterium</taxon>
    </lineage>
</organism>
<accession>A0A095Y5X9</accession>
<proteinExistence type="predicted"/>
<keyword evidence="2" id="KW-1133">Transmembrane helix</keyword>
<evidence type="ECO:0000256" key="1">
    <source>
        <dbReference type="SAM" id="MobiDB-lite"/>
    </source>
</evidence>